<proteinExistence type="predicted"/>
<organism evidence="3 4">
    <name type="scientific">Lophiotrema nucula</name>
    <dbReference type="NCBI Taxonomy" id="690887"/>
    <lineage>
        <taxon>Eukaryota</taxon>
        <taxon>Fungi</taxon>
        <taxon>Dikarya</taxon>
        <taxon>Ascomycota</taxon>
        <taxon>Pezizomycotina</taxon>
        <taxon>Dothideomycetes</taxon>
        <taxon>Pleosporomycetidae</taxon>
        <taxon>Pleosporales</taxon>
        <taxon>Lophiotremataceae</taxon>
        <taxon>Lophiotrema</taxon>
    </lineage>
</organism>
<sequence length="149" mass="16717">MSSNCDLSPVPTPENHVPESPPSFPRAELDKLPEKSEEQVANTTSSYKANCNPEFTEKSEEEYQYIPSVAVPESKGVVEEVVESSPWYLRSLDVCRRIPRSIITKRATRRKARKEKVDCVAIILAMIGFTLMGIGITLAIVLSTRKYRS</sequence>
<feature type="compositionally biased region" description="Basic and acidic residues" evidence="1">
    <location>
        <begin position="27"/>
        <end position="38"/>
    </location>
</feature>
<evidence type="ECO:0000313" key="3">
    <source>
        <dbReference type="EMBL" id="KAF2114512.1"/>
    </source>
</evidence>
<evidence type="ECO:0000256" key="1">
    <source>
        <dbReference type="SAM" id="MobiDB-lite"/>
    </source>
</evidence>
<accession>A0A6A5Z511</accession>
<feature type="compositionally biased region" description="Polar residues" evidence="1">
    <location>
        <begin position="39"/>
        <end position="49"/>
    </location>
</feature>
<evidence type="ECO:0000313" key="4">
    <source>
        <dbReference type="Proteomes" id="UP000799770"/>
    </source>
</evidence>
<keyword evidence="4" id="KW-1185">Reference proteome</keyword>
<feature type="region of interest" description="Disordered" evidence="1">
    <location>
        <begin position="1"/>
        <end position="51"/>
    </location>
</feature>
<dbReference type="EMBL" id="ML977325">
    <property type="protein sequence ID" value="KAF2114512.1"/>
    <property type="molecule type" value="Genomic_DNA"/>
</dbReference>
<gene>
    <name evidence="3" type="ORF">BDV96DRAFT_600480</name>
</gene>
<feature type="transmembrane region" description="Helical" evidence="2">
    <location>
        <begin position="119"/>
        <end position="142"/>
    </location>
</feature>
<keyword evidence="2" id="KW-0812">Transmembrane</keyword>
<name>A0A6A5Z511_9PLEO</name>
<reference evidence="3" key="1">
    <citation type="journal article" date="2020" name="Stud. Mycol.">
        <title>101 Dothideomycetes genomes: a test case for predicting lifestyles and emergence of pathogens.</title>
        <authorList>
            <person name="Haridas S."/>
            <person name="Albert R."/>
            <person name="Binder M."/>
            <person name="Bloem J."/>
            <person name="Labutti K."/>
            <person name="Salamov A."/>
            <person name="Andreopoulos B."/>
            <person name="Baker S."/>
            <person name="Barry K."/>
            <person name="Bills G."/>
            <person name="Bluhm B."/>
            <person name="Cannon C."/>
            <person name="Castanera R."/>
            <person name="Culley D."/>
            <person name="Daum C."/>
            <person name="Ezra D."/>
            <person name="Gonzalez J."/>
            <person name="Henrissat B."/>
            <person name="Kuo A."/>
            <person name="Liang C."/>
            <person name="Lipzen A."/>
            <person name="Lutzoni F."/>
            <person name="Magnuson J."/>
            <person name="Mondo S."/>
            <person name="Nolan M."/>
            <person name="Ohm R."/>
            <person name="Pangilinan J."/>
            <person name="Park H.-J."/>
            <person name="Ramirez L."/>
            <person name="Alfaro M."/>
            <person name="Sun H."/>
            <person name="Tritt A."/>
            <person name="Yoshinaga Y."/>
            <person name="Zwiers L.-H."/>
            <person name="Turgeon B."/>
            <person name="Goodwin S."/>
            <person name="Spatafora J."/>
            <person name="Crous P."/>
            <person name="Grigoriev I."/>
        </authorList>
    </citation>
    <scope>NUCLEOTIDE SEQUENCE</scope>
    <source>
        <strain evidence="3">CBS 627.86</strain>
    </source>
</reference>
<keyword evidence="2" id="KW-0472">Membrane</keyword>
<protein>
    <submittedName>
        <fullName evidence="3">Uncharacterized protein</fullName>
    </submittedName>
</protein>
<evidence type="ECO:0000256" key="2">
    <source>
        <dbReference type="SAM" id="Phobius"/>
    </source>
</evidence>
<dbReference type="AlphaFoldDB" id="A0A6A5Z511"/>
<dbReference type="Proteomes" id="UP000799770">
    <property type="component" value="Unassembled WGS sequence"/>
</dbReference>
<keyword evidence="2" id="KW-1133">Transmembrane helix</keyword>